<feature type="transmembrane region" description="Helical" evidence="5">
    <location>
        <begin position="12"/>
        <end position="30"/>
    </location>
</feature>
<dbReference type="Proteomes" id="UP000032287">
    <property type="component" value="Unassembled WGS sequence"/>
</dbReference>
<feature type="active site" description="Proton donor/acceptor" evidence="4">
    <location>
        <position position="135"/>
    </location>
</feature>
<evidence type="ECO:0000256" key="3">
    <source>
        <dbReference type="ARBA" id="ARBA00022807"/>
    </source>
</evidence>
<dbReference type="EMBL" id="JWHU01000016">
    <property type="protein sequence ID" value="KIU20713.1"/>
    <property type="molecule type" value="Genomic_DNA"/>
</dbReference>
<keyword evidence="2" id="KW-0378">Hydrolase</keyword>
<evidence type="ECO:0000256" key="2">
    <source>
        <dbReference type="ARBA" id="ARBA00022801"/>
    </source>
</evidence>
<keyword evidence="3" id="KW-0788">Thiol protease</keyword>
<keyword evidence="1" id="KW-0645">Protease</keyword>
<feature type="active site" description="Acyl-thioester intermediate" evidence="4">
    <location>
        <position position="201"/>
    </location>
</feature>
<dbReference type="MEROPS" id="C60.006"/>
<proteinExistence type="predicted"/>
<protein>
    <submittedName>
        <fullName evidence="6">Sortase</fullName>
    </submittedName>
</protein>
<dbReference type="AlphaFoldDB" id="A0A0D1LTV1"/>
<dbReference type="SUPFAM" id="SSF63817">
    <property type="entry name" value="Sortase"/>
    <property type="match status" value="1"/>
</dbReference>
<name>A0A0D1LTV1_9LACO</name>
<dbReference type="eggNOG" id="COG3764">
    <property type="taxonomic scope" value="Bacteria"/>
</dbReference>
<dbReference type="GO" id="GO:0006508">
    <property type="term" value="P:proteolysis"/>
    <property type="evidence" value="ECO:0007669"/>
    <property type="project" value="UniProtKB-KW"/>
</dbReference>
<dbReference type="NCBIfam" id="TIGR01076">
    <property type="entry name" value="sortase_fam"/>
    <property type="match status" value="1"/>
</dbReference>
<evidence type="ECO:0000313" key="7">
    <source>
        <dbReference type="Proteomes" id="UP000032287"/>
    </source>
</evidence>
<dbReference type="PATRIC" id="fig|137591.25.peg.987"/>
<keyword evidence="5" id="KW-0472">Membrane</keyword>
<comment type="caution">
    <text evidence="6">The sequence shown here is derived from an EMBL/GenBank/DDBJ whole genome shotgun (WGS) entry which is preliminary data.</text>
</comment>
<dbReference type="InterPro" id="IPR005754">
    <property type="entry name" value="Sortase"/>
</dbReference>
<dbReference type="Pfam" id="PF04203">
    <property type="entry name" value="Sortase"/>
    <property type="match status" value="1"/>
</dbReference>
<dbReference type="CDD" id="cd06165">
    <property type="entry name" value="Sortase_A"/>
    <property type="match status" value="1"/>
</dbReference>
<dbReference type="RefSeq" id="WP_043708346.1">
    <property type="nucleotide sequence ID" value="NZ_JALOCT010000008.1"/>
</dbReference>
<evidence type="ECO:0000313" key="6">
    <source>
        <dbReference type="EMBL" id="KIU20713.1"/>
    </source>
</evidence>
<dbReference type="Gene3D" id="2.40.260.10">
    <property type="entry name" value="Sortase"/>
    <property type="match status" value="1"/>
</dbReference>
<keyword evidence="5" id="KW-1133">Transmembrane helix</keyword>
<dbReference type="GO" id="GO:0008234">
    <property type="term" value="F:cysteine-type peptidase activity"/>
    <property type="evidence" value="ECO:0007669"/>
    <property type="project" value="UniProtKB-KW"/>
</dbReference>
<dbReference type="InterPro" id="IPR023365">
    <property type="entry name" value="Sortase_dom-sf"/>
</dbReference>
<evidence type="ECO:0000256" key="5">
    <source>
        <dbReference type="SAM" id="Phobius"/>
    </source>
</evidence>
<keyword evidence="5" id="KW-0812">Transmembrane</keyword>
<sequence length="241" mass="26870">MTEKKKRRVGAWLRAVIFIVLLLISLLLIFHNQIANVALKTYEPEVTKTSIKKGAAEKKTANYDWQKVGSLTAQQVLAARVNAGKINFIGFVAIPEIGLSVPISNGTTDLNLSLGAGTMFPDQTMGEGNYALASHFIQGDSGRDVLFSPIYYKGAVGQKIYLTDMNHVYEYRAVDFKVIKPTDVDWVYPVAGKKLVTLITCDYTAERGRVMMRGELERTATWDKTPKSIQTAFTADNRWIK</sequence>
<organism evidence="6 7">
    <name type="scientific">Weissella cibaria</name>
    <dbReference type="NCBI Taxonomy" id="137591"/>
    <lineage>
        <taxon>Bacteria</taxon>
        <taxon>Bacillati</taxon>
        <taxon>Bacillota</taxon>
        <taxon>Bacilli</taxon>
        <taxon>Lactobacillales</taxon>
        <taxon>Lactobacillaceae</taxon>
        <taxon>Weissella</taxon>
    </lineage>
</organism>
<keyword evidence="7" id="KW-1185">Reference proteome</keyword>
<gene>
    <name evidence="6" type="ORF">QX99_01017</name>
</gene>
<accession>A0A0D1LTV1</accession>
<evidence type="ECO:0000256" key="1">
    <source>
        <dbReference type="ARBA" id="ARBA00022670"/>
    </source>
</evidence>
<dbReference type="InterPro" id="IPR042007">
    <property type="entry name" value="Sortase_A"/>
</dbReference>
<reference evidence="6 7" key="1">
    <citation type="journal article" date="2015" name="Microbiology (Mosc.)">
        <title>Genomics of the Weissella cibaria species with an examination of its metabolic traits.</title>
        <authorList>
            <person name="Lynch K.M."/>
            <person name="Lucid A."/>
            <person name="Arendt E.K."/>
            <person name="Sleator R.D."/>
            <person name="Lucey B."/>
            <person name="Coffey A."/>
        </authorList>
    </citation>
    <scope>NUCLEOTIDE SEQUENCE [LARGE SCALE GENOMIC DNA]</scope>
    <source>
        <strain evidence="6 7">MG1</strain>
    </source>
</reference>
<evidence type="ECO:0000256" key="4">
    <source>
        <dbReference type="PIRSR" id="PIRSR605754-1"/>
    </source>
</evidence>